<dbReference type="EMBL" id="GQ152567">
    <property type="protein sequence ID" value="ACT87563.1"/>
    <property type="molecule type" value="Genomic_DNA"/>
</dbReference>
<evidence type="ECO:0000313" key="1">
    <source>
        <dbReference type="EMBL" id="ACT87563.1"/>
    </source>
</evidence>
<organism evidence="1">
    <name type="scientific">Amoebophrya sp. ex Karlodinium veneficum</name>
    <dbReference type="NCBI Taxonomy" id="581008"/>
    <lineage>
        <taxon>Eukaryota</taxon>
        <taxon>Sar</taxon>
        <taxon>Alveolata</taxon>
        <taxon>Dinophyceae</taxon>
        <taxon>Syndiniales</taxon>
        <taxon>Amoebophryaceae</taxon>
        <taxon>Amoebophrya</taxon>
    </lineage>
</organism>
<accession>C7DLP7</accession>
<sequence>LSCLAGVAVASEPMVQVALAPPETASTVFDNFASSEAKIEAAGLSNIQNAMNKALANAKAQIDAAVHGSFLQSRSGDSEVYIRVADSPSTLSTGRAEKLENLRNSMEAKTIAQAVSEFDALTGVVVGELKKSLHKSFLGAGPESLDVKVKASDIAWPSTIALLRGTEESRDMSERAFDSKVLDLQVQYVRALNQMIAKSLAA</sequence>
<proteinExistence type="predicted"/>
<reference evidence="1" key="1">
    <citation type="journal article" date="2009" name="J. Eukaryot. Microbiol.">
        <title>Expressed sequence tags from Amoebophrya sp. infecting Karlodinium veneficum: comparing host and parasite sequences.</title>
        <authorList>
            <person name="Bachvaroff T.R."/>
            <person name="Place A.R."/>
            <person name="Coats D.W."/>
        </authorList>
    </citation>
    <scope>NUCLEOTIDE SEQUENCE</scope>
</reference>
<protein>
    <submittedName>
        <fullName evidence="1">Blood stage antigen 41-3-like protein</fullName>
    </submittedName>
</protein>
<feature type="non-terminal residue" evidence="1">
    <location>
        <position position="1"/>
    </location>
</feature>
<dbReference type="AlphaFoldDB" id="C7DLP7"/>
<name>C7DLP7_9DINO</name>